<dbReference type="GO" id="GO:0008270">
    <property type="term" value="F:zinc ion binding"/>
    <property type="evidence" value="ECO:0007669"/>
    <property type="project" value="UniProtKB-KW"/>
</dbReference>
<comment type="similarity">
    <text evidence="9">Belongs to the nuclear hormone receptor family.</text>
</comment>
<dbReference type="FunCoup" id="G0NN21">
    <property type="interactions" value="4"/>
</dbReference>
<evidence type="ECO:0000259" key="10">
    <source>
        <dbReference type="PROSITE" id="PS51030"/>
    </source>
</evidence>
<dbReference type="Gene3D" id="1.10.565.10">
    <property type="entry name" value="Retinoid X Receptor"/>
    <property type="match status" value="1"/>
</dbReference>
<dbReference type="SUPFAM" id="SSF57716">
    <property type="entry name" value="Glucocorticoid receptor-like (DNA-binding domain)"/>
    <property type="match status" value="1"/>
</dbReference>
<dbReference type="SMART" id="SM00399">
    <property type="entry name" value="ZnF_C4"/>
    <property type="match status" value="1"/>
</dbReference>
<accession>G0NN21</accession>
<organism evidence="13">
    <name type="scientific">Caenorhabditis brenneri</name>
    <name type="common">Nematode worm</name>
    <dbReference type="NCBI Taxonomy" id="135651"/>
    <lineage>
        <taxon>Eukaryota</taxon>
        <taxon>Metazoa</taxon>
        <taxon>Ecdysozoa</taxon>
        <taxon>Nematoda</taxon>
        <taxon>Chromadorea</taxon>
        <taxon>Rhabditida</taxon>
        <taxon>Rhabditina</taxon>
        <taxon>Rhabditomorpha</taxon>
        <taxon>Rhabditoidea</taxon>
        <taxon>Rhabditidae</taxon>
        <taxon>Peloderinae</taxon>
        <taxon>Caenorhabditis</taxon>
    </lineage>
</organism>
<dbReference type="SUPFAM" id="SSF48508">
    <property type="entry name" value="Nuclear receptor ligand-binding domain"/>
    <property type="match status" value="1"/>
</dbReference>
<dbReference type="Pfam" id="PF00104">
    <property type="entry name" value="Hormone_recep"/>
    <property type="match status" value="1"/>
</dbReference>
<dbReference type="Pfam" id="PF00105">
    <property type="entry name" value="zf-C4"/>
    <property type="match status" value="1"/>
</dbReference>
<name>G0NN21_CAEBE</name>
<evidence type="ECO:0000313" key="13">
    <source>
        <dbReference type="Proteomes" id="UP000008068"/>
    </source>
</evidence>
<dbReference type="InterPro" id="IPR000536">
    <property type="entry name" value="Nucl_hrmn_rcpt_lig-bd"/>
</dbReference>
<dbReference type="InParanoid" id="G0NN21"/>
<evidence type="ECO:0000259" key="11">
    <source>
        <dbReference type="PROSITE" id="PS51843"/>
    </source>
</evidence>
<keyword evidence="5 9" id="KW-0238">DNA-binding</keyword>
<evidence type="ECO:0008006" key="14">
    <source>
        <dbReference type="Google" id="ProtNLM"/>
    </source>
</evidence>
<dbReference type="PROSITE" id="PS51030">
    <property type="entry name" value="NUCLEAR_REC_DBD_2"/>
    <property type="match status" value="1"/>
</dbReference>
<dbReference type="STRING" id="135651.G0NN21"/>
<protein>
    <recommendedName>
        <fullName evidence="14">Nuclear receptor domain-containing protein</fullName>
    </recommendedName>
</protein>
<evidence type="ECO:0000256" key="9">
    <source>
        <dbReference type="RuleBase" id="RU004334"/>
    </source>
</evidence>
<dbReference type="PANTHER" id="PTHR46800">
    <property type="entry name" value="NUCLEAR HORMONE RECEPTOR FAMILY-RELATED-RELATED"/>
    <property type="match status" value="1"/>
</dbReference>
<keyword evidence="1 9" id="KW-0479">Metal-binding</keyword>
<keyword evidence="7 9" id="KW-0675">Receptor</keyword>
<dbReference type="EMBL" id="GL379912">
    <property type="protein sequence ID" value="EGT34380.1"/>
    <property type="molecule type" value="Genomic_DNA"/>
</dbReference>
<dbReference type="InterPro" id="IPR035500">
    <property type="entry name" value="NHR-like_dom_sf"/>
</dbReference>
<evidence type="ECO:0000256" key="1">
    <source>
        <dbReference type="ARBA" id="ARBA00022723"/>
    </source>
</evidence>
<evidence type="ECO:0000256" key="5">
    <source>
        <dbReference type="ARBA" id="ARBA00023125"/>
    </source>
</evidence>
<dbReference type="InterPro" id="IPR042936">
    <property type="entry name" value="Nhr-150"/>
</dbReference>
<evidence type="ECO:0000256" key="3">
    <source>
        <dbReference type="ARBA" id="ARBA00022833"/>
    </source>
</evidence>
<evidence type="ECO:0000256" key="4">
    <source>
        <dbReference type="ARBA" id="ARBA00023015"/>
    </source>
</evidence>
<feature type="domain" description="Nuclear receptor" evidence="10">
    <location>
        <begin position="24"/>
        <end position="96"/>
    </location>
</feature>
<evidence type="ECO:0000256" key="6">
    <source>
        <dbReference type="ARBA" id="ARBA00023163"/>
    </source>
</evidence>
<dbReference type="PRINTS" id="PR00047">
    <property type="entry name" value="STROIDFINGER"/>
</dbReference>
<keyword evidence="3 9" id="KW-0862">Zinc</keyword>
<gene>
    <name evidence="12" type="ORF">CAEBREN_04282</name>
</gene>
<evidence type="ECO:0000256" key="7">
    <source>
        <dbReference type="ARBA" id="ARBA00023170"/>
    </source>
</evidence>
<evidence type="ECO:0000313" key="12">
    <source>
        <dbReference type="EMBL" id="EGT34380.1"/>
    </source>
</evidence>
<dbReference type="GO" id="GO:0005634">
    <property type="term" value="C:nucleus"/>
    <property type="evidence" value="ECO:0007669"/>
    <property type="project" value="UniProtKB-SubCell"/>
</dbReference>
<dbReference type="GO" id="GO:0003700">
    <property type="term" value="F:DNA-binding transcription factor activity"/>
    <property type="evidence" value="ECO:0007669"/>
    <property type="project" value="InterPro"/>
</dbReference>
<dbReference type="InterPro" id="IPR013088">
    <property type="entry name" value="Znf_NHR/GATA"/>
</dbReference>
<dbReference type="PROSITE" id="PS00031">
    <property type="entry name" value="NUCLEAR_REC_DBD_1"/>
    <property type="match status" value="1"/>
</dbReference>
<dbReference type="SMART" id="SM00430">
    <property type="entry name" value="HOLI"/>
    <property type="match status" value="1"/>
</dbReference>
<dbReference type="Proteomes" id="UP000008068">
    <property type="component" value="Unassembled WGS sequence"/>
</dbReference>
<keyword evidence="13" id="KW-1185">Reference proteome</keyword>
<feature type="domain" description="NR LBD" evidence="11">
    <location>
        <begin position="137"/>
        <end position="386"/>
    </location>
</feature>
<dbReference type="PANTHER" id="PTHR46800:SF2">
    <property type="entry name" value="NUCLEAR HORMONE RECEPTOR FAMILY-RELATED"/>
    <property type="match status" value="1"/>
</dbReference>
<dbReference type="HOGENOM" id="CLU_007368_1_0_1"/>
<dbReference type="GO" id="GO:0043565">
    <property type="term" value="F:sequence-specific DNA binding"/>
    <property type="evidence" value="ECO:0007669"/>
    <property type="project" value="InterPro"/>
</dbReference>
<keyword evidence="6 9" id="KW-0804">Transcription</keyword>
<keyword evidence="4 9" id="KW-0805">Transcription regulation</keyword>
<keyword evidence="2 9" id="KW-0863">Zinc-finger</keyword>
<dbReference type="eggNOG" id="KOG3575">
    <property type="taxonomic scope" value="Eukaryota"/>
</dbReference>
<reference evidence="13" key="1">
    <citation type="submission" date="2011-07" db="EMBL/GenBank/DDBJ databases">
        <authorList>
            <consortium name="Caenorhabditis brenneri Sequencing and Analysis Consortium"/>
            <person name="Wilson R.K."/>
        </authorList>
    </citation>
    <scope>NUCLEOTIDE SEQUENCE [LARGE SCALE GENOMIC DNA]</scope>
    <source>
        <strain evidence="13">PB2801</strain>
    </source>
</reference>
<sequence length="387" mass="45499">MPVNQASSRSSSCSQSSSMKIILPAVCYVCGAHEAEKHFGGISCRACAAFFRRCCRSPKIVKKCSCGERKMNSHPCRSCRMKRCLEVGMDPENVDMKLYERMEDSISQMIINKTGSLLTVSFHKFSFNKYSIELNSDPHNIKRNLYFVIRNHELANFLANRDKISGGKILAMNLFELSSMTKSDTRLIWRMITNVFPSIENLKVSDQNALLRNFHLKLWLITTITFCMERVKSPIRMKTEEREKMIVVLYERGFKKGNELSRNKILKVFGPFWWWFIDEFVPPILRLNLEEEEVMALIWMLFFDHGYTNISSECDITCRNIKKVILLQLKNFQNERDFSEERFFKTLEVLEMFERLEKKFVEEMLFCEMQGVILHDDFKAILMENKF</sequence>
<dbReference type="Gene3D" id="3.30.50.10">
    <property type="entry name" value="Erythroid Transcription Factor GATA-1, subunit A"/>
    <property type="match status" value="1"/>
</dbReference>
<dbReference type="InterPro" id="IPR001628">
    <property type="entry name" value="Znf_hrmn_rcpt"/>
</dbReference>
<keyword evidence="8 9" id="KW-0539">Nucleus</keyword>
<dbReference type="PROSITE" id="PS51843">
    <property type="entry name" value="NR_LBD"/>
    <property type="match status" value="1"/>
</dbReference>
<comment type="subcellular location">
    <subcellularLocation>
        <location evidence="9">Nucleus</location>
    </subcellularLocation>
</comment>
<dbReference type="AlphaFoldDB" id="G0NN21"/>
<evidence type="ECO:0000256" key="2">
    <source>
        <dbReference type="ARBA" id="ARBA00022771"/>
    </source>
</evidence>
<proteinExistence type="inferred from homology"/>
<evidence type="ECO:0000256" key="8">
    <source>
        <dbReference type="ARBA" id="ARBA00023242"/>
    </source>
</evidence>